<feature type="transmembrane region" description="Helical" evidence="6">
    <location>
        <begin position="175"/>
        <end position="200"/>
    </location>
</feature>
<dbReference type="AlphaFoldDB" id="A0A2V1DLH2"/>
<feature type="transmembrane region" description="Helical" evidence="6">
    <location>
        <begin position="44"/>
        <end position="64"/>
    </location>
</feature>
<evidence type="ECO:0000256" key="1">
    <source>
        <dbReference type="ARBA" id="ARBA00004141"/>
    </source>
</evidence>
<comment type="similarity">
    <text evidence="5">Belongs to the SAT4 family.</text>
</comment>
<dbReference type="PANTHER" id="PTHR33048">
    <property type="entry name" value="PTH11-LIKE INTEGRAL MEMBRANE PROTEIN (AFU_ORTHOLOGUE AFUA_5G11245)"/>
    <property type="match status" value="1"/>
</dbReference>
<sequence length="386" mass="43385">MAISPLESALIETWTLYGIGTLAFMLRIFSRSRLGVSGYCVDDYTIFFAWGCYTVMTVAAHMVGGTGDTSHLTMEQRLAFTPEQAAARQSGTKWFMVGWYTYIGLIWTLKLNMLFLYKRVVSVVWVKKFLLPAMIFVGITGLSIWILFASACRPLHKLWQILPDPGKYCMPQSPAFLITVLVLNLTTDVVIILIPIPIIWPLKISLARKLGLLLMFCAGIFVMIAAILRVFFVLSLQKGETAAIWSCREDVVAIVVGQATMIRPVFTRRFWTNGTTSSTGYNTNNKYASYELSDRNASQSTSHRMGFHKVKDPYGMSVLETKANESEEKIINKDLEQGMGRATLSPTSPQHMPTRSNQNDAIHITQEFNVSSTYGDQAQPSHRRFL</sequence>
<gene>
    <name evidence="8" type="ORF">DM02DRAFT_680576</name>
</gene>
<dbReference type="Pfam" id="PF20684">
    <property type="entry name" value="Fung_rhodopsin"/>
    <property type="match status" value="1"/>
</dbReference>
<dbReference type="InterPro" id="IPR052337">
    <property type="entry name" value="SAT4-like"/>
</dbReference>
<comment type="subcellular location">
    <subcellularLocation>
        <location evidence="1">Membrane</location>
        <topology evidence="1">Multi-pass membrane protein</topology>
    </subcellularLocation>
</comment>
<reference evidence="8 9" key="1">
    <citation type="journal article" date="2018" name="Sci. Rep.">
        <title>Comparative genomics provides insights into the lifestyle and reveals functional heterogeneity of dark septate endophytic fungi.</title>
        <authorList>
            <person name="Knapp D.G."/>
            <person name="Nemeth J.B."/>
            <person name="Barry K."/>
            <person name="Hainaut M."/>
            <person name="Henrissat B."/>
            <person name="Johnson J."/>
            <person name="Kuo A."/>
            <person name="Lim J.H.P."/>
            <person name="Lipzen A."/>
            <person name="Nolan M."/>
            <person name="Ohm R.A."/>
            <person name="Tamas L."/>
            <person name="Grigoriev I.V."/>
            <person name="Spatafora J.W."/>
            <person name="Nagy L.G."/>
            <person name="Kovacs G.M."/>
        </authorList>
    </citation>
    <scope>NUCLEOTIDE SEQUENCE [LARGE SCALE GENOMIC DNA]</scope>
    <source>
        <strain evidence="8 9">DSE2036</strain>
    </source>
</reference>
<keyword evidence="3 6" id="KW-1133">Transmembrane helix</keyword>
<feature type="domain" description="Rhodopsin" evidence="7">
    <location>
        <begin position="26"/>
        <end position="267"/>
    </location>
</feature>
<name>A0A2V1DLH2_9PLEO</name>
<keyword evidence="2 6" id="KW-0812">Transmembrane</keyword>
<protein>
    <recommendedName>
        <fullName evidence="7">Rhodopsin domain-containing protein</fullName>
    </recommendedName>
</protein>
<proteinExistence type="inferred from homology"/>
<evidence type="ECO:0000256" key="6">
    <source>
        <dbReference type="SAM" id="Phobius"/>
    </source>
</evidence>
<dbReference type="Proteomes" id="UP000244855">
    <property type="component" value="Unassembled WGS sequence"/>
</dbReference>
<dbReference type="PANTHER" id="PTHR33048:SF2">
    <property type="entry name" value="SRPK"/>
    <property type="match status" value="1"/>
</dbReference>
<accession>A0A2V1DLH2</accession>
<evidence type="ECO:0000256" key="5">
    <source>
        <dbReference type="ARBA" id="ARBA00038359"/>
    </source>
</evidence>
<dbReference type="GO" id="GO:0016020">
    <property type="term" value="C:membrane"/>
    <property type="evidence" value="ECO:0007669"/>
    <property type="project" value="UniProtKB-SubCell"/>
</dbReference>
<dbReference type="OrthoDB" id="2988756at2759"/>
<evidence type="ECO:0000313" key="8">
    <source>
        <dbReference type="EMBL" id="PVH98960.1"/>
    </source>
</evidence>
<keyword evidence="9" id="KW-1185">Reference proteome</keyword>
<feature type="transmembrane region" description="Helical" evidence="6">
    <location>
        <begin position="14"/>
        <end position="32"/>
    </location>
</feature>
<feature type="transmembrane region" description="Helical" evidence="6">
    <location>
        <begin position="99"/>
        <end position="117"/>
    </location>
</feature>
<dbReference type="EMBL" id="KZ805402">
    <property type="protein sequence ID" value="PVH98960.1"/>
    <property type="molecule type" value="Genomic_DNA"/>
</dbReference>
<evidence type="ECO:0000259" key="7">
    <source>
        <dbReference type="Pfam" id="PF20684"/>
    </source>
</evidence>
<feature type="transmembrane region" description="Helical" evidence="6">
    <location>
        <begin position="212"/>
        <end position="234"/>
    </location>
</feature>
<evidence type="ECO:0000313" key="9">
    <source>
        <dbReference type="Proteomes" id="UP000244855"/>
    </source>
</evidence>
<keyword evidence="4 6" id="KW-0472">Membrane</keyword>
<evidence type="ECO:0000256" key="4">
    <source>
        <dbReference type="ARBA" id="ARBA00023136"/>
    </source>
</evidence>
<feature type="transmembrane region" description="Helical" evidence="6">
    <location>
        <begin position="129"/>
        <end position="148"/>
    </location>
</feature>
<dbReference type="InterPro" id="IPR049326">
    <property type="entry name" value="Rhodopsin_dom_fungi"/>
</dbReference>
<evidence type="ECO:0000256" key="2">
    <source>
        <dbReference type="ARBA" id="ARBA00022692"/>
    </source>
</evidence>
<organism evidence="8 9">
    <name type="scientific">Periconia macrospinosa</name>
    <dbReference type="NCBI Taxonomy" id="97972"/>
    <lineage>
        <taxon>Eukaryota</taxon>
        <taxon>Fungi</taxon>
        <taxon>Dikarya</taxon>
        <taxon>Ascomycota</taxon>
        <taxon>Pezizomycotina</taxon>
        <taxon>Dothideomycetes</taxon>
        <taxon>Pleosporomycetidae</taxon>
        <taxon>Pleosporales</taxon>
        <taxon>Massarineae</taxon>
        <taxon>Periconiaceae</taxon>
        <taxon>Periconia</taxon>
    </lineage>
</organism>
<evidence type="ECO:0000256" key="3">
    <source>
        <dbReference type="ARBA" id="ARBA00022989"/>
    </source>
</evidence>